<dbReference type="Proteomes" id="UP000252086">
    <property type="component" value="Unassembled WGS sequence"/>
</dbReference>
<dbReference type="InterPro" id="IPR018013">
    <property type="entry name" value="Channel_Tsx-like"/>
</dbReference>
<evidence type="ECO:0000313" key="2">
    <source>
        <dbReference type="EMBL" id="RBO78471.1"/>
    </source>
</evidence>
<proteinExistence type="inferred from homology"/>
<comment type="similarity">
    <text evidence="1">Belongs to the nucleoside-specific channel-forming outer membrane porin (Tsx) (TC 1.B.10) family.</text>
</comment>
<comment type="caution">
    <text evidence="2">The sequence shown here is derived from an EMBL/GenBank/DDBJ whole genome shotgun (WGS) entry which is preliminary data.</text>
</comment>
<dbReference type="EMBL" id="QNRF01000015">
    <property type="protein sequence ID" value="RBO78471.1"/>
    <property type="molecule type" value="Genomic_DNA"/>
</dbReference>
<protein>
    <submittedName>
        <fullName evidence="2">Nucleoside-specific channel-forming protein Tsx</fullName>
    </submittedName>
</protein>
<gene>
    <name evidence="2" type="ORF">DFP76_1151</name>
</gene>
<reference evidence="2 3" key="1">
    <citation type="submission" date="2018-06" db="EMBL/GenBank/DDBJ databases">
        <title>Genomic Encyclopedia of Type Strains, Phase III (KMG-III): the genomes of soil and plant-associated and newly described type strains.</title>
        <authorList>
            <person name="Whitman W."/>
        </authorList>
    </citation>
    <scope>NUCLEOTIDE SEQUENCE [LARGE SCALE GENOMIC DNA]</scope>
    <source>
        <strain evidence="2 3">CECT 7732</strain>
    </source>
</reference>
<dbReference type="Gene3D" id="2.40.230.20">
    <property type="entry name" value="Nucleoside-specific channel-forming protein, Tsx-like"/>
    <property type="match status" value="1"/>
</dbReference>
<keyword evidence="3" id="KW-1185">Reference proteome</keyword>
<dbReference type="Pfam" id="PF03502">
    <property type="entry name" value="Channel_Tsx"/>
    <property type="match status" value="1"/>
</dbReference>
<name>A0A366CSY3_9GAMM</name>
<dbReference type="SUPFAM" id="SSF111364">
    <property type="entry name" value="Tsx-like channel"/>
    <property type="match status" value="1"/>
</dbReference>
<sequence length="141" mass="15485">MYAFDELPGESSHDYMEMEFGGRSGIVDLYGYLDIFNLGSIESSDKADSDKMFLKIAPRFSLDGITGKDLSFGGVQEVYVSTLFSLDGGEDGTNNSFFGLRADVNVPCLDKVGVNLYALYDKSFGNRDGLCNPPIFNRGEK</sequence>
<dbReference type="InterPro" id="IPR036777">
    <property type="entry name" value="Channel_Tsx-like_sf"/>
</dbReference>
<evidence type="ECO:0000256" key="1">
    <source>
        <dbReference type="ARBA" id="ARBA00008728"/>
    </source>
</evidence>
<dbReference type="GO" id="GO:0009279">
    <property type="term" value="C:cell outer membrane"/>
    <property type="evidence" value="ECO:0007669"/>
    <property type="project" value="InterPro"/>
</dbReference>
<organism evidence="2 3">
    <name type="scientific">Marinomonas aquiplantarum</name>
    <dbReference type="NCBI Taxonomy" id="491951"/>
    <lineage>
        <taxon>Bacteria</taxon>
        <taxon>Pseudomonadati</taxon>
        <taxon>Pseudomonadota</taxon>
        <taxon>Gammaproteobacteria</taxon>
        <taxon>Oceanospirillales</taxon>
        <taxon>Oceanospirillaceae</taxon>
        <taxon>Marinomonas</taxon>
    </lineage>
</organism>
<accession>A0A366CSY3</accession>
<evidence type="ECO:0000313" key="3">
    <source>
        <dbReference type="Proteomes" id="UP000252086"/>
    </source>
</evidence>
<dbReference type="AlphaFoldDB" id="A0A366CSY3"/>